<evidence type="ECO:0000313" key="4">
    <source>
        <dbReference type="Proteomes" id="UP000031552"/>
    </source>
</evidence>
<protein>
    <recommendedName>
        <fullName evidence="2">Glutamine amidotransferase type-2 domain-containing protein</fullName>
    </recommendedName>
</protein>
<dbReference type="SUPFAM" id="SSF56235">
    <property type="entry name" value="N-terminal nucleophile aminohydrolases (Ntn hydrolases)"/>
    <property type="match status" value="1"/>
</dbReference>
<dbReference type="Proteomes" id="UP000031552">
    <property type="component" value="Unassembled WGS sequence"/>
</dbReference>
<dbReference type="InterPro" id="IPR052373">
    <property type="entry name" value="Gamma-glu_amide_hydrolase"/>
</dbReference>
<sequence length="285" mass="32431">MCRFMVYKGLPALMADLVTRPSHSLIKQSIKSLEREEPLNGDGFGIGWYIPQISSKPGLYTSLTPAWANRNLERIAETIETPCLFAHVRAASVGGLIETNCHPFQYGNLLFMHNGTIAEFEKIKRKLRESLKDEYYNIILGTTDSEHAFALFLNSLKTAPDEASLKEIVEALSVCLKKIRDWSFEEEIDKISTCNFAVTNGKEIVVTRYVSDPGYKAESLYYTTGKRFECLEGECRMIDLKKESNAIIISSEPLTEYREDWTSLPENHFLTVNSDNKMDLFPIIF</sequence>
<accession>A0A090D038</accession>
<dbReference type="Pfam" id="PF13230">
    <property type="entry name" value="GATase_4"/>
    <property type="match status" value="1"/>
</dbReference>
<dbReference type="InterPro" id="IPR026869">
    <property type="entry name" value="EgtC-like"/>
</dbReference>
<dbReference type="GO" id="GO:0061672">
    <property type="term" value="C:glutathione hydrolase complex"/>
    <property type="evidence" value="ECO:0007669"/>
    <property type="project" value="TreeGrafter"/>
</dbReference>
<organism evidence="3 4">
    <name type="scientific">Candidatus Criblamydia sequanensis CRIB-18</name>
    <dbReference type="NCBI Taxonomy" id="1437425"/>
    <lineage>
        <taxon>Bacteria</taxon>
        <taxon>Pseudomonadati</taxon>
        <taxon>Chlamydiota</taxon>
        <taxon>Chlamydiia</taxon>
        <taxon>Parachlamydiales</taxon>
        <taxon>Candidatus Criblamydiaceae</taxon>
        <taxon>Candidatus Criblamydia</taxon>
    </lineage>
</organism>
<evidence type="ECO:0000313" key="3">
    <source>
        <dbReference type="EMBL" id="CDR34651.1"/>
    </source>
</evidence>
<keyword evidence="4" id="KW-1185">Reference proteome</keyword>
<name>A0A090D038_9BACT</name>
<dbReference type="OrthoDB" id="321954at2"/>
<dbReference type="STRING" id="1437425.CSEC_1842"/>
<dbReference type="InterPro" id="IPR017932">
    <property type="entry name" value="GATase_2_dom"/>
</dbReference>
<dbReference type="GO" id="GO:0008242">
    <property type="term" value="F:omega peptidase activity"/>
    <property type="evidence" value="ECO:0007669"/>
    <property type="project" value="TreeGrafter"/>
</dbReference>
<dbReference type="PANTHER" id="PTHR43187">
    <property type="entry name" value="GLUTAMINE AMIDOTRANSFERASE DUG3-RELATED"/>
    <property type="match status" value="1"/>
</dbReference>
<dbReference type="EMBL" id="CCEJ010000009">
    <property type="protein sequence ID" value="CDR34651.1"/>
    <property type="molecule type" value="Genomic_DNA"/>
</dbReference>
<comment type="caution">
    <text evidence="3">The sequence shown here is derived from an EMBL/GenBank/DDBJ whole genome shotgun (WGS) entry which is preliminary data.</text>
</comment>
<gene>
    <name evidence="3" type="ORF">CSEC_1842</name>
</gene>
<feature type="domain" description="Glutamine amidotransferase type-2" evidence="2">
    <location>
        <begin position="2"/>
        <end position="275"/>
    </location>
</feature>
<dbReference type="GO" id="GO:0005737">
    <property type="term" value="C:cytoplasm"/>
    <property type="evidence" value="ECO:0007669"/>
    <property type="project" value="TreeGrafter"/>
</dbReference>
<dbReference type="AlphaFoldDB" id="A0A090D038"/>
<dbReference type="RefSeq" id="WP_041018206.1">
    <property type="nucleotide sequence ID" value="NZ_CCEJ010000009.1"/>
</dbReference>
<reference evidence="3" key="2">
    <citation type="submission" date="2014-09" db="EMBL/GenBank/DDBJ databases">
        <title>Criblamydia sequanensis harbors a mega-plasmid encoding arsenite resistance.</title>
        <authorList>
            <person name="Bertelli C."/>
            <person name="Goesmann A."/>
            <person name="Greub G."/>
        </authorList>
    </citation>
    <scope>NUCLEOTIDE SEQUENCE [LARGE SCALE GENOMIC DNA]</scope>
    <source>
        <strain evidence="3">CRIB-18</strain>
    </source>
</reference>
<dbReference type="CDD" id="cd01908">
    <property type="entry name" value="YafJ"/>
    <property type="match status" value="1"/>
</dbReference>
<dbReference type="eggNOG" id="COG0121">
    <property type="taxonomic scope" value="Bacteria"/>
</dbReference>
<dbReference type="GO" id="GO:0006751">
    <property type="term" value="P:glutathione catabolic process"/>
    <property type="evidence" value="ECO:0007669"/>
    <property type="project" value="TreeGrafter"/>
</dbReference>
<proteinExistence type="predicted"/>
<dbReference type="PANTHER" id="PTHR43187:SF1">
    <property type="entry name" value="GLUTAMINE AMIDOTRANSFERASE DUG3-RELATED"/>
    <property type="match status" value="1"/>
</dbReference>
<evidence type="ECO:0000256" key="1">
    <source>
        <dbReference type="ARBA" id="ARBA00022962"/>
    </source>
</evidence>
<keyword evidence="1" id="KW-0315">Glutamine amidotransferase</keyword>
<dbReference type="Gene3D" id="3.60.20.10">
    <property type="entry name" value="Glutamine Phosphoribosylpyrophosphate, subunit 1, domain 1"/>
    <property type="match status" value="1"/>
</dbReference>
<dbReference type="InterPro" id="IPR029055">
    <property type="entry name" value="Ntn_hydrolases_N"/>
</dbReference>
<reference evidence="3" key="1">
    <citation type="submission" date="2013-12" db="EMBL/GenBank/DDBJ databases">
        <authorList>
            <person name="Linke B."/>
        </authorList>
    </citation>
    <scope>NUCLEOTIDE SEQUENCE [LARGE SCALE GENOMIC DNA]</scope>
    <source>
        <strain evidence="3">CRIB-18</strain>
    </source>
</reference>
<dbReference type="PROSITE" id="PS51278">
    <property type="entry name" value="GATASE_TYPE_2"/>
    <property type="match status" value="1"/>
</dbReference>
<evidence type="ECO:0000259" key="2">
    <source>
        <dbReference type="PROSITE" id="PS51278"/>
    </source>
</evidence>